<dbReference type="AlphaFoldDB" id="A0A839SVK2"/>
<proteinExistence type="predicted"/>
<protein>
    <submittedName>
        <fullName evidence="1">Uncharacterized protein</fullName>
    </submittedName>
</protein>
<accession>A0A839SVK2</accession>
<dbReference type="Proteomes" id="UP000581135">
    <property type="component" value="Unassembled WGS sequence"/>
</dbReference>
<sequence length="134" mass="14920">MYDCHHTSVRQAAAALFAPLFVSLLLSSPVEARKMALPQEEIVNVNVNFNSQSPISDLSEEAITKVRNEASRVLYEMAKKECALMLEVIADTCKLTNLNVSTQVQNYNNQAPMQIYINSSANFAITLKREPANE</sequence>
<evidence type="ECO:0000313" key="2">
    <source>
        <dbReference type="Proteomes" id="UP000581135"/>
    </source>
</evidence>
<reference evidence="1 2" key="1">
    <citation type="submission" date="2020-08" db="EMBL/GenBank/DDBJ databases">
        <title>Genomic Encyclopedia of Type Strains, Phase III (KMG-III): the genomes of soil and plant-associated and newly described type strains.</title>
        <authorList>
            <person name="Whitman W."/>
        </authorList>
    </citation>
    <scope>NUCLEOTIDE SEQUENCE [LARGE SCALE GENOMIC DNA]</scope>
    <source>
        <strain evidence="1 2">CECT 8803</strain>
    </source>
</reference>
<keyword evidence="2" id="KW-1185">Reference proteome</keyword>
<evidence type="ECO:0000313" key="1">
    <source>
        <dbReference type="EMBL" id="MBB3064973.1"/>
    </source>
</evidence>
<dbReference type="RefSeq" id="WP_183415793.1">
    <property type="nucleotide sequence ID" value="NZ_JACHXA010000003.1"/>
</dbReference>
<comment type="caution">
    <text evidence="1">The sequence shown here is derived from an EMBL/GenBank/DDBJ whole genome shotgun (WGS) entry which is preliminary data.</text>
</comment>
<organism evidence="1 2">
    <name type="scientific">Limibacillus halophilus</name>
    <dbReference type="NCBI Taxonomy" id="1579333"/>
    <lineage>
        <taxon>Bacteria</taxon>
        <taxon>Pseudomonadati</taxon>
        <taxon>Pseudomonadota</taxon>
        <taxon>Alphaproteobacteria</taxon>
        <taxon>Rhodospirillales</taxon>
        <taxon>Rhodovibrionaceae</taxon>
        <taxon>Limibacillus</taxon>
    </lineage>
</organism>
<name>A0A839SVK2_9PROT</name>
<dbReference type="EMBL" id="JACHXA010000003">
    <property type="protein sequence ID" value="MBB3064973.1"/>
    <property type="molecule type" value="Genomic_DNA"/>
</dbReference>
<gene>
    <name evidence="1" type="ORF">FHR98_001252</name>
</gene>